<reference evidence="3" key="1">
    <citation type="journal article" date="2020" name="Nat. Commun.">
        <title>Genome assembly of wild tea tree DASZ reveals pedigree and selection history of tea varieties.</title>
        <authorList>
            <person name="Zhang W."/>
            <person name="Zhang Y."/>
            <person name="Qiu H."/>
            <person name="Guo Y."/>
            <person name="Wan H."/>
            <person name="Zhang X."/>
            <person name="Scossa F."/>
            <person name="Alseekh S."/>
            <person name="Zhang Q."/>
            <person name="Wang P."/>
            <person name="Xu L."/>
            <person name="Schmidt M.H."/>
            <person name="Jia X."/>
            <person name="Li D."/>
            <person name="Zhu A."/>
            <person name="Guo F."/>
            <person name="Chen W."/>
            <person name="Ni D."/>
            <person name="Usadel B."/>
            <person name="Fernie A.R."/>
            <person name="Wen W."/>
        </authorList>
    </citation>
    <scope>NUCLEOTIDE SEQUENCE [LARGE SCALE GENOMIC DNA]</scope>
    <source>
        <strain evidence="3">cv. G240</strain>
    </source>
</reference>
<evidence type="ECO:0000256" key="1">
    <source>
        <dbReference type="ARBA" id="ARBA00022729"/>
    </source>
</evidence>
<gene>
    <name evidence="2" type="ORF">HYC85_015168</name>
</gene>
<dbReference type="EMBL" id="JACBKZ010000006">
    <property type="protein sequence ID" value="KAF5949211.1"/>
    <property type="molecule type" value="Genomic_DNA"/>
</dbReference>
<dbReference type="Gene3D" id="1.10.510.10">
    <property type="entry name" value="Transferase(Phosphotransferase) domain 1"/>
    <property type="match status" value="1"/>
</dbReference>
<evidence type="ECO:0000313" key="3">
    <source>
        <dbReference type="Proteomes" id="UP000593564"/>
    </source>
</evidence>
<comment type="caution">
    <text evidence="2">The sequence shown here is derived from an EMBL/GenBank/DDBJ whole genome shotgun (WGS) entry which is preliminary data.</text>
</comment>
<dbReference type="InterPro" id="IPR051343">
    <property type="entry name" value="G-type_lectin_kinases/EP1-like"/>
</dbReference>
<proteinExistence type="predicted"/>
<name>A0A7J7HAF2_CAMSI</name>
<keyword evidence="1" id="KW-0732">Signal</keyword>
<dbReference type="PANTHER" id="PTHR47976:SF30">
    <property type="entry name" value="RECEPTOR-LIKE SERINE_THREONINE-PROTEIN KINASE"/>
    <property type="match status" value="1"/>
</dbReference>
<dbReference type="PANTHER" id="PTHR47976">
    <property type="entry name" value="G-TYPE LECTIN S-RECEPTOR-LIKE SERINE/THREONINE-PROTEIN KINASE SD2-5"/>
    <property type="match status" value="1"/>
</dbReference>
<evidence type="ECO:0000313" key="2">
    <source>
        <dbReference type="EMBL" id="KAF5949211.1"/>
    </source>
</evidence>
<evidence type="ECO:0008006" key="4">
    <source>
        <dbReference type="Google" id="ProtNLM"/>
    </source>
</evidence>
<organism evidence="2 3">
    <name type="scientific">Camellia sinensis</name>
    <name type="common">Tea plant</name>
    <name type="synonym">Thea sinensis</name>
    <dbReference type="NCBI Taxonomy" id="4442"/>
    <lineage>
        <taxon>Eukaryota</taxon>
        <taxon>Viridiplantae</taxon>
        <taxon>Streptophyta</taxon>
        <taxon>Embryophyta</taxon>
        <taxon>Tracheophyta</taxon>
        <taxon>Spermatophyta</taxon>
        <taxon>Magnoliopsida</taxon>
        <taxon>eudicotyledons</taxon>
        <taxon>Gunneridae</taxon>
        <taxon>Pentapetalae</taxon>
        <taxon>asterids</taxon>
        <taxon>Ericales</taxon>
        <taxon>Theaceae</taxon>
        <taxon>Camellia</taxon>
    </lineage>
</organism>
<protein>
    <recommendedName>
        <fullName evidence="4">Serine-threonine/tyrosine-protein kinase catalytic domain-containing protein</fullName>
    </recommendedName>
</protein>
<dbReference type="AlphaFoldDB" id="A0A7J7HAF2"/>
<reference evidence="2 3" key="2">
    <citation type="submission" date="2020-07" db="EMBL/GenBank/DDBJ databases">
        <title>Genome assembly of wild tea tree DASZ reveals pedigree and selection history of tea varieties.</title>
        <authorList>
            <person name="Zhang W."/>
        </authorList>
    </citation>
    <scope>NUCLEOTIDE SEQUENCE [LARGE SCALE GENOMIC DNA]</scope>
    <source>
        <strain evidence="3">cv. G240</strain>
        <tissue evidence="2">Leaf</tissue>
    </source>
</reference>
<dbReference type="Proteomes" id="UP000593564">
    <property type="component" value="Unassembled WGS sequence"/>
</dbReference>
<accession>A0A7J7HAF2</accession>
<keyword evidence="3" id="KW-1185">Reference proteome</keyword>
<sequence>MHLLGLFKRKVEEERLLDIVDKYNDDIAKVVEMMRVAAWCLQSDFLRRPSMSMVVEVLEGLVEVENNLDYSFTTPVVPRAITVAGHQVDGNGATTPLFASALSGSSFRLLNHHALSTTIPTILHR</sequence>